<dbReference type="EMBL" id="JACADJ010000004">
    <property type="protein sequence ID" value="NWH03735.1"/>
    <property type="molecule type" value="Genomic_DNA"/>
</dbReference>
<evidence type="ECO:0000313" key="2">
    <source>
        <dbReference type="EMBL" id="NWH03735.1"/>
    </source>
</evidence>
<reference evidence="2 3" key="1">
    <citation type="submission" date="2020-06" db="EMBL/GenBank/DDBJ databases">
        <title>High-quality draft genome of sulfate reducer Desulfobacter latus type strain AcrS2 isolated from marine sediment.</title>
        <authorList>
            <person name="Hoppe M."/>
            <person name="Larsen C.K."/>
            <person name="Marshall I.P.G."/>
            <person name="Schramm A."/>
            <person name="Marietou A.G."/>
        </authorList>
    </citation>
    <scope>NUCLEOTIDE SEQUENCE [LARGE SCALE GENOMIC DNA]</scope>
    <source>
        <strain evidence="2 3">AcRS2</strain>
    </source>
</reference>
<name>A0A850T4H0_9BACT</name>
<dbReference type="InterPro" id="IPR050259">
    <property type="entry name" value="SDR"/>
</dbReference>
<sequence length="272" mass="29674">MEINGKTALVLGAVKGIGKGIGLDLARQGANLILTRHDWPDAFCDMAAEFKNTGAQHHIINADLRKIDDIDRLATFIKERYGRLDILVNNIERGGWPTVHGAYVETQWDLEIETTLKAKRWIFEAVFPLMKAGDDAIVINISSVAAITGRSGPAALVFNEGYSAANRGIRILTETWARMGAPSVRVNELMLGIFETRHAQGTRGWREVLTDAEKRSLVDHTLTGRTGRISDVVNAVNFIIKDAPYMTGATLRIDGGFVLGGASVPPMPQGIV</sequence>
<accession>A0A850T4H0</accession>
<evidence type="ECO:0000256" key="1">
    <source>
        <dbReference type="ARBA" id="ARBA00006484"/>
    </source>
</evidence>
<comment type="similarity">
    <text evidence="1">Belongs to the short-chain dehydrogenases/reductases (SDR) family.</text>
</comment>
<dbReference type="InterPro" id="IPR002347">
    <property type="entry name" value="SDR_fam"/>
</dbReference>
<dbReference type="Pfam" id="PF13561">
    <property type="entry name" value="adh_short_C2"/>
    <property type="match status" value="1"/>
</dbReference>
<dbReference type="Proteomes" id="UP000553343">
    <property type="component" value="Unassembled WGS sequence"/>
</dbReference>
<evidence type="ECO:0000313" key="3">
    <source>
        <dbReference type="Proteomes" id="UP000553343"/>
    </source>
</evidence>
<dbReference type="PANTHER" id="PTHR42879:SF2">
    <property type="entry name" value="3-OXOACYL-[ACYL-CARRIER-PROTEIN] REDUCTASE FABG"/>
    <property type="match status" value="1"/>
</dbReference>
<proteinExistence type="inferred from homology"/>
<organism evidence="2 3">
    <name type="scientific">Desulfobacter latus</name>
    <dbReference type="NCBI Taxonomy" id="2292"/>
    <lineage>
        <taxon>Bacteria</taxon>
        <taxon>Pseudomonadati</taxon>
        <taxon>Thermodesulfobacteriota</taxon>
        <taxon>Desulfobacteria</taxon>
        <taxon>Desulfobacterales</taxon>
        <taxon>Desulfobacteraceae</taxon>
        <taxon>Desulfobacter</taxon>
    </lineage>
</organism>
<dbReference type="PANTHER" id="PTHR42879">
    <property type="entry name" value="3-OXOACYL-(ACYL-CARRIER-PROTEIN) REDUCTASE"/>
    <property type="match status" value="1"/>
</dbReference>
<dbReference type="InterPro" id="IPR036291">
    <property type="entry name" value="NAD(P)-bd_dom_sf"/>
</dbReference>
<dbReference type="PRINTS" id="PR00081">
    <property type="entry name" value="GDHRDH"/>
</dbReference>
<keyword evidence="3" id="KW-1185">Reference proteome</keyword>
<dbReference type="AlphaFoldDB" id="A0A850T4H0"/>
<protein>
    <submittedName>
        <fullName evidence="2">SDR family oxidoreductase</fullName>
    </submittedName>
</protein>
<dbReference type="Gene3D" id="3.40.50.720">
    <property type="entry name" value="NAD(P)-binding Rossmann-like Domain"/>
    <property type="match status" value="1"/>
</dbReference>
<dbReference type="CDD" id="cd05233">
    <property type="entry name" value="SDR_c"/>
    <property type="match status" value="1"/>
</dbReference>
<comment type="caution">
    <text evidence="2">The sequence shown here is derived from an EMBL/GenBank/DDBJ whole genome shotgun (WGS) entry which is preliminary data.</text>
</comment>
<dbReference type="RefSeq" id="WP_178365190.1">
    <property type="nucleotide sequence ID" value="NZ_JACADJ010000004.1"/>
</dbReference>
<dbReference type="SUPFAM" id="SSF51735">
    <property type="entry name" value="NAD(P)-binding Rossmann-fold domains"/>
    <property type="match status" value="1"/>
</dbReference>
<gene>
    <name evidence="2" type="ORF">HXW94_01780</name>
</gene>